<evidence type="ECO:0000256" key="6">
    <source>
        <dbReference type="ARBA" id="ARBA00023204"/>
    </source>
</evidence>
<dbReference type="PANTHER" id="PTHR11081:SF8">
    <property type="entry name" value="EXONUCLEASE 1"/>
    <property type="match status" value="1"/>
</dbReference>
<organism evidence="11 12">
    <name type="scientific">Brassica cretica</name>
    <name type="common">Mustard</name>
    <dbReference type="NCBI Taxonomy" id="69181"/>
    <lineage>
        <taxon>Eukaryota</taxon>
        <taxon>Viridiplantae</taxon>
        <taxon>Streptophyta</taxon>
        <taxon>Embryophyta</taxon>
        <taxon>Tracheophyta</taxon>
        <taxon>Spermatophyta</taxon>
        <taxon>Magnoliopsida</taxon>
        <taxon>eudicotyledons</taxon>
        <taxon>Gunneridae</taxon>
        <taxon>Pentapetalae</taxon>
        <taxon>rosids</taxon>
        <taxon>malvids</taxon>
        <taxon>Brassicales</taxon>
        <taxon>Brassicaceae</taxon>
        <taxon>Brassiceae</taxon>
        <taxon>Brassica</taxon>
    </lineage>
</organism>
<evidence type="ECO:0000256" key="7">
    <source>
        <dbReference type="ARBA" id="ARBA00023242"/>
    </source>
</evidence>
<proteinExistence type="inferred from homology"/>
<dbReference type="InterPro" id="IPR019974">
    <property type="entry name" value="XPG_CS"/>
</dbReference>
<dbReference type="Gene3D" id="3.40.50.1010">
    <property type="entry name" value="5'-nuclease"/>
    <property type="match status" value="1"/>
</dbReference>
<dbReference type="InterPro" id="IPR006084">
    <property type="entry name" value="XPG/Rad2"/>
</dbReference>
<dbReference type="GO" id="GO:0003677">
    <property type="term" value="F:DNA binding"/>
    <property type="evidence" value="ECO:0007669"/>
    <property type="project" value="UniProtKB-UniRule"/>
</dbReference>
<dbReference type="Pfam" id="PF00752">
    <property type="entry name" value="XPG_N"/>
    <property type="match status" value="1"/>
</dbReference>
<comment type="cofactor">
    <cofactor evidence="8">
        <name>Mg(2+)</name>
        <dbReference type="ChEBI" id="CHEBI:18420"/>
    </cofactor>
    <text evidence="8">Binds 2 magnesium ions per subunit. They probably participate in the reaction catalyzed by the enzyme. May bind an additional third magnesium ion after substrate binding.</text>
</comment>
<evidence type="ECO:0000256" key="2">
    <source>
        <dbReference type="ARBA" id="ARBA00022759"/>
    </source>
</evidence>
<dbReference type="InterPro" id="IPR006086">
    <property type="entry name" value="XPG-I_dom"/>
</dbReference>
<reference evidence="11" key="1">
    <citation type="submission" date="2019-12" db="EMBL/GenBank/DDBJ databases">
        <title>Genome sequencing and annotation of Brassica cretica.</title>
        <authorList>
            <person name="Studholme D.J."/>
            <person name="Sarris P."/>
        </authorList>
    </citation>
    <scope>NUCLEOTIDE SEQUENCE</scope>
    <source>
        <strain evidence="11">PFS-109/04</strain>
        <tissue evidence="11">Leaf</tissue>
    </source>
</reference>
<dbReference type="GO" id="GO:0017108">
    <property type="term" value="F:5'-flap endonuclease activity"/>
    <property type="evidence" value="ECO:0007669"/>
    <property type="project" value="TreeGrafter"/>
</dbReference>
<dbReference type="InterPro" id="IPR006085">
    <property type="entry name" value="XPG_DNA_repair_N"/>
</dbReference>
<feature type="domain" description="XPG-I" evidence="10">
    <location>
        <begin position="139"/>
        <end position="208"/>
    </location>
</feature>
<dbReference type="InterPro" id="IPR044752">
    <property type="entry name" value="PIN-like_EXO1"/>
</dbReference>
<dbReference type="CDD" id="cd09857">
    <property type="entry name" value="PIN_EXO1"/>
    <property type="match status" value="1"/>
</dbReference>
<keyword evidence="8" id="KW-0479">Metal-binding</keyword>
<evidence type="ECO:0000313" key="12">
    <source>
        <dbReference type="Proteomes" id="UP000712600"/>
    </source>
</evidence>
<sequence>MINISFSRVKSTSNVGSDSLGLNGTHTSTPPAIEDMSHESSMELCLDTDGKKKLRYIDYFMHRISLLQHYEITPVVVLDGGHMPCKAATGDERQRQRKANFDAAMVKLKEGNVNAAVEFFQRAVSVTSSMAHQLIQVLKSENVEFIVAPYEADAQLAYLSSLELEQGGIAAVITEDSDLLAYGCKAVIFKMDRYGKGEELILDNVFQAADQKPSFQNFDQELFTG</sequence>
<dbReference type="EC" id="3.1.-.-" evidence="8"/>
<dbReference type="PANTHER" id="PTHR11081">
    <property type="entry name" value="FLAP ENDONUCLEASE FAMILY MEMBER"/>
    <property type="match status" value="1"/>
</dbReference>
<comment type="function">
    <text evidence="8">5'-&gt;3' double-stranded DNA exonuclease which may also possess a cryptic 3'-&gt;5' double-stranded DNA exonuclease activity. Functions in DNA mismatch repair.</text>
</comment>
<dbReference type="Proteomes" id="UP000712600">
    <property type="component" value="Unassembled WGS sequence"/>
</dbReference>
<keyword evidence="5 8" id="KW-0238">DNA-binding</keyword>
<dbReference type="GO" id="GO:0005634">
    <property type="term" value="C:nucleus"/>
    <property type="evidence" value="ECO:0007669"/>
    <property type="project" value="UniProtKB-SubCell"/>
</dbReference>
<dbReference type="InterPro" id="IPR029060">
    <property type="entry name" value="PIN-like_dom_sf"/>
</dbReference>
<evidence type="ECO:0000256" key="9">
    <source>
        <dbReference type="SAM" id="MobiDB-lite"/>
    </source>
</evidence>
<evidence type="ECO:0000256" key="4">
    <source>
        <dbReference type="ARBA" id="ARBA00022839"/>
    </source>
</evidence>
<dbReference type="GO" id="GO:0035312">
    <property type="term" value="F:5'-3' DNA exonuclease activity"/>
    <property type="evidence" value="ECO:0007669"/>
    <property type="project" value="UniProtKB-UniRule"/>
</dbReference>
<dbReference type="PROSITE" id="PS00842">
    <property type="entry name" value="XPG_2"/>
    <property type="match status" value="1"/>
</dbReference>
<dbReference type="EMBL" id="QGKX02000095">
    <property type="protein sequence ID" value="KAF3574047.1"/>
    <property type="molecule type" value="Genomic_DNA"/>
</dbReference>
<dbReference type="AlphaFoldDB" id="A0A8S9RPC6"/>
<dbReference type="Pfam" id="PF00867">
    <property type="entry name" value="XPG_I"/>
    <property type="match status" value="1"/>
</dbReference>
<dbReference type="PRINTS" id="PR00853">
    <property type="entry name" value="XPGRADSUPER"/>
</dbReference>
<keyword evidence="8" id="KW-0540">Nuclease</keyword>
<evidence type="ECO:0000256" key="5">
    <source>
        <dbReference type="ARBA" id="ARBA00023125"/>
    </source>
</evidence>
<dbReference type="GO" id="GO:0006281">
    <property type="term" value="P:DNA repair"/>
    <property type="evidence" value="ECO:0007669"/>
    <property type="project" value="UniProtKB-UniRule"/>
</dbReference>
<gene>
    <name evidence="11" type="ORF">F2Q69_00061018</name>
</gene>
<name>A0A8S9RPC6_BRACR</name>
<protein>
    <recommendedName>
        <fullName evidence="8">Exonuclease 1</fullName>
        <ecNumber evidence="8">3.1.-.-</ecNumber>
    </recommendedName>
</protein>
<comment type="similarity">
    <text evidence="8">Belongs to the XPG/RAD2 endonuclease family. EXO1 subfamily.</text>
</comment>
<keyword evidence="8" id="KW-0228">DNA excision</keyword>
<keyword evidence="6 8" id="KW-0234">DNA repair</keyword>
<feature type="compositionally biased region" description="Polar residues" evidence="9">
    <location>
        <begin position="1"/>
        <end position="30"/>
    </location>
</feature>
<comment type="subcellular location">
    <subcellularLocation>
        <location evidence="1 8">Nucleus</location>
    </subcellularLocation>
</comment>
<dbReference type="SUPFAM" id="SSF88723">
    <property type="entry name" value="PIN domain-like"/>
    <property type="match status" value="1"/>
</dbReference>
<evidence type="ECO:0000256" key="8">
    <source>
        <dbReference type="RuleBase" id="RU910737"/>
    </source>
</evidence>
<dbReference type="FunFam" id="3.40.50.1010:FF:000111">
    <property type="entry name" value="Exonuclease 1"/>
    <property type="match status" value="1"/>
</dbReference>
<keyword evidence="8" id="KW-0460">Magnesium</keyword>
<keyword evidence="4 8" id="KW-0269">Exonuclease</keyword>
<keyword evidence="3 8" id="KW-0227">DNA damage</keyword>
<dbReference type="SMART" id="SM00484">
    <property type="entry name" value="XPGI"/>
    <property type="match status" value="1"/>
</dbReference>
<evidence type="ECO:0000256" key="3">
    <source>
        <dbReference type="ARBA" id="ARBA00022763"/>
    </source>
</evidence>
<feature type="region of interest" description="Disordered" evidence="9">
    <location>
        <begin position="1"/>
        <end position="36"/>
    </location>
</feature>
<evidence type="ECO:0000256" key="1">
    <source>
        <dbReference type="ARBA" id="ARBA00004123"/>
    </source>
</evidence>
<keyword evidence="8" id="KW-0267">Excision nuclease</keyword>
<evidence type="ECO:0000313" key="11">
    <source>
        <dbReference type="EMBL" id="KAF3574047.1"/>
    </source>
</evidence>
<comment type="caution">
    <text evidence="11">The sequence shown here is derived from an EMBL/GenBank/DDBJ whole genome shotgun (WGS) entry which is preliminary data.</text>
</comment>
<keyword evidence="8" id="KW-0378">Hydrolase</keyword>
<accession>A0A8S9RPC6</accession>
<keyword evidence="2" id="KW-0255">Endonuclease</keyword>
<evidence type="ECO:0000259" key="10">
    <source>
        <dbReference type="SMART" id="SM00484"/>
    </source>
</evidence>
<keyword evidence="7 8" id="KW-0539">Nucleus</keyword>
<dbReference type="GO" id="GO:0046872">
    <property type="term" value="F:metal ion binding"/>
    <property type="evidence" value="ECO:0007669"/>
    <property type="project" value="UniProtKB-UniRule"/>
</dbReference>